<reference evidence="1 2" key="1">
    <citation type="submission" date="2024-05" db="EMBL/GenBank/DDBJ databases">
        <title>Genome sequencing and assembly of Indian major carp, Cirrhinus mrigala (Hamilton, 1822).</title>
        <authorList>
            <person name="Mohindra V."/>
            <person name="Chowdhury L.M."/>
            <person name="Lal K."/>
            <person name="Jena J.K."/>
        </authorList>
    </citation>
    <scope>NUCLEOTIDE SEQUENCE [LARGE SCALE GENOMIC DNA]</scope>
    <source>
        <strain evidence="1">CM1030</strain>
        <tissue evidence="1">Blood</tissue>
    </source>
</reference>
<keyword evidence="2" id="KW-1185">Reference proteome</keyword>
<feature type="non-terminal residue" evidence="1">
    <location>
        <position position="183"/>
    </location>
</feature>
<dbReference type="Proteomes" id="UP001529510">
    <property type="component" value="Unassembled WGS sequence"/>
</dbReference>
<protein>
    <submittedName>
        <fullName evidence="1">Uncharacterized protein</fullName>
    </submittedName>
</protein>
<name>A0ABD0QDS6_CIRMR</name>
<evidence type="ECO:0000313" key="2">
    <source>
        <dbReference type="Proteomes" id="UP001529510"/>
    </source>
</evidence>
<proteinExistence type="predicted"/>
<comment type="caution">
    <text evidence="1">The sequence shown here is derived from an EMBL/GenBank/DDBJ whole genome shotgun (WGS) entry which is preliminary data.</text>
</comment>
<sequence>MDYINKLLVPDFLVPTPHSRTRLLTEEPTANKMFWAEEFLMNIQQAERPLEQYVEEYLNVLHLVSWSDSMINACFQMGRKDDQLFCSVTPDDCRRPVAEFINHILALCHSDFYVDVEDSNLPPHPKTCRCPSSPPASFLYLLLQRAHSFRSPELLPYPQPRTCGLLSDSGHGPLMDSSRGPVL</sequence>
<dbReference type="AlphaFoldDB" id="A0ABD0QDS6"/>
<accession>A0ABD0QDS6</accession>
<dbReference type="EMBL" id="JAMKFB020000009">
    <property type="protein sequence ID" value="KAL0184346.1"/>
    <property type="molecule type" value="Genomic_DNA"/>
</dbReference>
<gene>
    <name evidence="1" type="ORF">M9458_020042</name>
</gene>
<organism evidence="1 2">
    <name type="scientific">Cirrhinus mrigala</name>
    <name type="common">Mrigala</name>
    <dbReference type="NCBI Taxonomy" id="683832"/>
    <lineage>
        <taxon>Eukaryota</taxon>
        <taxon>Metazoa</taxon>
        <taxon>Chordata</taxon>
        <taxon>Craniata</taxon>
        <taxon>Vertebrata</taxon>
        <taxon>Euteleostomi</taxon>
        <taxon>Actinopterygii</taxon>
        <taxon>Neopterygii</taxon>
        <taxon>Teleostei</taxon>
        <taxon>Ostariophysi</taxon>
        <taxon>Cypriniformes</taxon>
        <taxon>Cyprinidae</taxon>
        <taxon>Labeoninae</taxon>
        <taxon>Labeonini</taxon>
        <taxon>Cirrhinus</taxon>
    </lineage>
</organism>
<evidence type="ECO:0000313" key="1">
    <source>
        <dbReference type="EMBL" id="KAL0184346.1"/>
    </source>
</evidence>